<dbReference type="SUPFAM" id="SSF54680">
    <property type="entry name" value="Pyrimidine nucleoside phosphorylase C-terminal domain"/>
    <property type="match status" value="1"/>
</dbReference>
<organism evidence="4 5">
    <name type="scientific">Staphylococcus devriesei</name>
    <dbReference type="NCBI Taxonomy" id="586733"/>
    <lineage>
        <taxon>Bacteria</taxon>
        <taxon>Bacillati</taxon>
        <taxon>Bacillota</taxon>
        <taxon>Bacilli</taxon>
        <taxon>Bacillales</taxon>
        <taxon>Staphylococcaceae</taxon>
        <taxon>Staphylococcus</taxon>
    </lineage>
</organism>
<keyword evidence="2" id="KW-0812">Transmembrane</keyword>
<feature type="transmembrane region" description="Helical" evidence="2">
    <location>
        <begin position="60"/>
        <end position="80"/>
    </location>
</feature>
<dbReference type="InterPro" id="IPR013102">
    <property type="entry name" value="PYNP_C"/>
</dbReference>
<dbReference type="EMBL" id="PYZI01000078">
    <property type="protein sequence ID" value="PTF10044.1"/>
    <property type="molecule type" value="Genomic_DNA"/>
</dbReference>
<dbReference type="Proteomes" id="UP000242088">
    <property type="component" value="Unassembled WGS sequence"/>
</dbReference>
<gene>
    <name evidence="4" type="ORF">BUY47_12185</name>
</gene>
<sequence length="81" mass="8611">KIEYKAKSNGVVSELIANEIGVASMMLGAGRQTKEDEIDLSVSIASFNSNALPIARPSGWLISEIIAIVFLPTLLPILTIA</sequence>
<keyword evidence="2" id="KW-1133">Transmembrane helix</keyword>
<dbReference type="Gene3D" id="3.90.1170.30">
    <property type="entry name" value="Pyrimidine nucleoside phosphorylase-like, C-terminal domain"/>
    <property type="match status" value="1"/>
</dbReference>
<evidence type="ECO:0000256" key="2">
    <source>
        <dbReference type="SAM" id="Phobius"/>
    </source>
</evidence>
<feature type="non-terminal residue" evidence="4">
    <location>
        <position position="1"/>
    </location>
</feature>
<evidence type="ECO:0000313" key="4">
    <source>
        <dbReference type="EMBL" id="PTF10044.1"/>
    </source>
</evidence>
<evidence type="ECO:0000259" key="3">
    <source>
        <dbReference type="Pfam" id="PF07831"/>
    </source>
</evidence>
<evidence type="ECO:0000256" key="1">
    <source>
        <dbReference type="ARBA" id="ARBA00022679"/>
    </source>
</evidence>
<keyword evidence="2" id="KW-0472">Membrane</keyword>
<reference evidence="4 5" key="1">
    <citation type="journal article" date="2016" name="Front. Microbiol.">
        <title>Comprehensive Phylogenetic Analysis of Bovine Non-aureus Staphylococci Species Based on Whole-Genome Sequencing.</title>
        <authorList>
            <person name="Naushad S."/>
            <person name="Barkema H.W."/>
            <person name="Luby C."/>
            <person name="Condas L.A."/>
            <person name="Nobrega D.B."/>
            <person name="Carson D.A."/>
            <person name="De Buck J."/>
        </authorList>
    </citation>
    <scope>NUCLEOTIDE SEQUENCE [LARGE SCALE GENOMIC DNA]</scope>
    <source>
        <strain evidence="4 5">SNUC 1409</strain>
    </source>
</reference>
<protein>
    <recommendedName>
        <fullName evidence="3">Pyrimidine nucleoside phosphorylase C-terminal domain-containing protein</fullName>
    </recommendedName>
</protein>
<accession>A0ABX5HZT6</accession>
<keyword evidence="1" id="KW-0808">Transferase</keyword>
<feature type="domain" description="Pyrimidine nucleoside phosphorylase C-terminal" evidence="3">
    <location>
        <begin position="11"/>
        <end position="44"/>
    </location>
</feature>
<evidence type="ECO:0000313" key="5">
    <source>
        <dbReference type="Proteomes" id="UP000242088"/>
    </source>
</evidence>
<comment type="caution">
    <text evidence="4">The sequence shown here is derived from an EMBL/GenBank/DDBJ whole genome shotgun (WGS) entry which is preliminary data.</text>
</comment>
<dbReference type="Pfam" id="PF07831">
    <property type="entry name" value="PYNP_C"/>
    <property type="match status" value="1"/>
</dbReference>
<name>A0ABX5HZT6_9STAP</name>
<dbReference type="InterPro" id="IPR036566">
    <property type="entry name" value="PYNP-like_C_sf"/>
</dbReference>
<proteinExistence type="predicted"/>
<feature type="non-terminal residue" evidence="4">
    <location>
        <position position="81"/>
    </location>
</feature>
<keyword evidence="5" id="KW-1185">Reference proteome</keyword>